<evidence type="ECO:0000313" key="13">
    <source>
        <dbReference type="Proteomes" id="UP000188320"/>
    </source>
</evidence>
<evidence type="ECO:0000256" key="8">
    <source>
        <dbReference type="ARBA" id="ARBA00032829"/>
    </source>
</evidence>
<keyword evidence="7" id="KW-0378">Hydrolase</keyword>
<dbReference type="SUPFAM" id="SSF53474">
    <property type="entry name" value="alpha/beta-Hydrolases"/>
    <property type="match status" value="1"/>
</dbReference>
<evidence type="ECO:0000256" key="6">
    <source>
        <dbReference type="ARBA" id="ARBA00022490"/>
    </source>
</evidence>
<sequence length="774" mass="86828">MLLGNDISEEFALEVRKNVELIYGIPNVSSAYISKTKIAGMYNLEYETKQLDFVRDTARTNHHQCSITFDSGNAGQAAVVSQSGAIEMDGILDYRYEPTSGNTRKVVLKSTQAKGTEKRYVEIWNSHQLERCLDVTDIHGKFYTDETFGSLEWSHSGKYIVYMAEPKEFDAAKPIYKLGSDEEPSVDNKGKDKEKVKEKPKAGMADQRKYEFNEDYGETFTGKRPPVMVLVDIYKNEVRQVEGELAKMRGVQPGQPRWVKRNIGNEEEKEFVIFTGYKVEPRHIGLVYCTNRPSDLYICDVEGCNVKCVTKSDYNARSPRPVIGKASEIVYLSTKIGGPHANINKLMHLDLDSLEITEIVPEVHTPSQEQTESFPSNFPGLYFNQLPRDPWMEMGSGNKLLFCSSIWYSNNVLLAIDICKKKVFTLSECINNQGSTSFLTVCDDGTLVVSISTPNQVPDIYFGTVSVNNNGNSVCVKEWIPLGLLSHTETAKMLKESVEHSIVKFPENTKNLEVILTKPKSKNDLSRHFHTDDLPPLAIYPHGGPHATCISGLSAIPTILTMLGFAVAQVNYTGSLGFGQDAVNELIGKIGELEVDETVYVAKDLAENKKLVSKEKWVYNGGSHSGFMGAHIAGKYPGLFKAIVLRNPVINLGEMISKTDIPDWCFNEIGLEFDYDMIDAASTLLTPENYKKMWESSPQRFYANVTDPVLLNIGAGDRRVPPEQGYQYHRLLKANKKCHTECRVYPNVGHPLDTVEAIRDSVVGFVLFYYRFLS</sequence>
<comment type="subcellular location">
    <subcellularLocation>
        <location evidence="2">Cytoplasm</location>
    </subcellularLocation>
</comment>
<dbReference type="InterPro" id="IPR029058">
    <property type="entry name" value="AB_hydrolase_fold"/>
</dbReference>
<dbReference type="EMBL" id="LSSK01001872">
    <property type="protein sequence ID" value="OMH78634.1"/>
    <property type="molecule type" value="Genomic_DNA"/>
</dbReference>
<feature type="compositionally biased region" description="Basic and acidic residues" evidence="9">
    <location>
        <begin position="186"/>
        <end position="204"/>
    </location>
</feature>
<feature type="domain" description="Peptidase S9 prolyl oligopeptidase catalytic" evidence="10">
    <location>
        <begin position="555"/>
        <end position="759"/>
    </location>
</feature>
<evidence type="ECO:0000256" key="4">
    <source>
        <dbReference type="ARBA" id="ARBA00011881"/>
    </source>
</evidence>
<dbReference type="Gene3D" id="3.40.50.1820">
    <property type="entry name" value="alpha/beta hydrolase"/>
    <property type="match status" value="1"/>
</dbReference>
<feature type="domain" description="Acylamino-acid-releasing enzyme N-terminal" evidence="11">
    <location>
        <begin position="19"/>
        <end position="473"/>
    </location>
</feature>
<protein>
    <recommendedName>
        <fullName evidence="5">acylaminoacyl-peptidase</fullName>
        <ecNumber evidence="5">3.4.19.1</ecNumber>
    </recommendedName>
    <alternativeName>
        <fullName evidence="8">Dipeptidyl-peptidase V</fullName>
    </alternativeName>
</protein>
<proteinExistence type="inferred from homology"/>
<evidence type="ECO:0000256" key="3">
    <source>
        <dbReference type="ARBA" id="ARBA00010040"/>
    </source>
</evidence>
<comment type="similarity">
    <text evidence="3">Belongs to the peptidase S9C family.</text>
</comment>
<dbReference type="Proteomes" id="UP000188320">
    <property type="component" value="Unassembled WGS sequence"/>
</dbReference>
<evidence type="ECO:0000256" key="1">
    <source>
        <dbReference type="ARBA" id="ARBA00000721"/>
    </source>
</evidence>
<dbReference type="InterPro" id="IPR045550">
    <property type="entry name" value="AARE_N"/>
</dbReference>
<reference evidence="13" key="1">
    <citation type="submission" date="2017-01" db="EMBL/GenBank/DDBJ databases">
        <authorList>
            <person name="Wang Y."/>
            <person name="White M."/>
            <person name="Kvist S."/>
            <person name="Moncalvo J.-M."/>
        </authorList>
    </citation>
    <scope>NUCLEOTIDE SEQUENCE [LARGE SCALE GENOMIC DNA]</scope>
    <source>
        <strain evidence="13">COL-18-3</strain>
    </source>
</reference>
<evidence type="ECO:0000259" key="10">
    <source>
        <dbReference type="Pfam" id="PF00326"/>
    </source>
</evidence>
<dbReference type="EC" id="3.4.19.1" evidence="5"/>
<keyword evidence="6" id="KW-0963">Cytoplasm</keyword>
<name>A0A1R1PCE5_ZANCU</name>
<feature type="region of interest" description="Disordered" evidence="9">
    <location>
        <begin position="180"/>
        <end position="204"/>
    </location>
</feature>
<dbReference type="AlphaFoldDB" id="A0A1R1PCE5"/>
<dbReference type="OrthoDB" id="43744at2759"/>
<evidence type="ECO:0000313" key="12">
    <source>
        <dbReference type="EMBL" id="OMH78634.1"/>
    </source>
</evidence>
<dbReference type="SUPFAM" id="SSF82171">
    <property type="entry name" value="DPP6 N-terminal domain-like"/>
    <property type="match status" value="1"/>
</dbReference>
<evidence type="ECO:0000259" key="11">
    <source>
        <dbReference type="Pfam" id="PF19283"/>
    </source>
</evidence>
<accession>A0A1R1PCE5</accession>
<evidence type="ECO:0000256" key="9">
    <source>
        <dbReference type="SAM" id="MobiDB-lite"/>
    </source>
</evidence>
<comment type="caution">
    <text evidence="12">The sequence shown here is derived from an EMBL/GenBank/DDBJ whole genome shotgun (WGS) entry which is preliminary data.</text>
</comment>
<gene>
    <name evidence="12" type="ORF">AX774_g7966</name>
</gene>
<dbReference type="PANTHER" id="PTHR42776">
    <property type="entry name" value="SERINE PEPTIDASE S9 FAMILY MEMBER"/>
    <property type="match status" value="1"/>
</dbReference>
<dbReference type="PANTHER" id="PTHR42776:SF4">
    <property type="entry name" value="ACYLAMINO-ACID-RELEASING ENZYME"/>
    <property type="match status" value="1"/>
</dbReference>
<dbReference type="GO" id="GO:0008242">
    <property type="term" value="F:omega peptidase activity"/>
    <property type="evidence" value="ECO:0007669"/>
    <property type="project" value="UniProtKB-EC"/>
</dbReference>
<evidence type="ECO:0000256" key="5">
    <source>
        <dbReference type="ARBA" id="ARBA00012917"/>
    </source>
</evidence>
<dbReference type="Pfam" id="PF19283">
    <property type="entry name" value="APEH_N"/>
    <property type="match status" value="1"/>
</dbReference>
<comment type="subunit">
    <text evidence="4">Homotetramer.</text>
</comment>
<evidence type="ECO:0000256" key="7">
    <source>
        <dbReference type="ARBA" id="ARBA00022801"/>
    </source>
</evidence>
<evidence type="ECO:0000256" key="2">
    <source>
        <dbReference type="ARBA" id="ARBA00004496"/>
    </source>
</evidence>
<dbReference type="GO" id="GO:0005737">
    <property type="term" value="C:cytoplasm"/>
    <property type="evidence" value="ECO:0007669"/>
    <property type="project" value="UniProtKB-SubCell"/>
</dbReference>
<organism evidence="12 13">
    <name type="scientific">Zancudomyces culisetae</name>
    <name type="common">Gut fungus</name>
    <name type="synonym">Smittium culisetae</name>
    <dbReference type="NCBI Taxonomy" id="1213189"/>
    <lineage>
        <taxon>Eukaryota</taxon>
        <taxon>Fungi</taxon>
        <taxon>Fungi incertae sedis</taxon>
        <taxon>Zoopagomycota</taxon>
        <taxon>Kickxellomycotina</taxon>
        <taxon>Harpellomycetes</taxon>
        <taxon>Harpellales</taxon>
        <taxon>Legeriomycetaceae</taxon>
        <taxon>Zancudomyces</taxon>
    </lineage>
</organism>
<keyword evidence="13" id="KW-1185">Reference proteome</keyword>
<dbReference type="Pfam" id="PF00326">
    <property type="entry name" value="Peptidase_S9"/>
    <property type="match status" value="1"/>
</dbReference>
<comment type="catalytic activity">
    <reaction evidence="1">
        <text>Cleavage of an N-acetyl or N-formyl amino acid from the N-terminus of a polypeptide.</text>
        <dbReference type="EC" id="3.4.19.1"/>
    </reaction>
</comment>
<dbReference type="InterPro" id="IPR001375">
    <property type="entry name" value="Peptidase_S9_cat"/>
</dbReference>
<dbReference type="GO" id="GO:0004252">
    <property type="term" value="F:serine-type endopeptidase activity"/>
    <property type="evidence" value="ECO:0007669"/>
    <property type="project" value="TreeGrafter"/>
</dbReference>
<dbReference type="GO" id="GO:0006508">
    <property type="term" value="P:proteolysis"/>
    <property type="evidence" value="ECO:0007669"/>
    <property type="project" value="InterPro"/>
</dbReference>